<name>A0A832A3B8_9BACT</name>
<sequence length="208" mass="23849">MLKKFMRGDRKEEAALTAMHEHLDLLCAAGQTLTELLSAGGKDLVDKIFDLEREGDTARRRVLSIIFEGAFLPYLRPNLCRFVELVDEAFDTVEDTARYFDLIALHPTIAEECRRIASFNQQMCEILILAFELAVRGEDIREQVLAIRILEKRVDDLKGDIYQKIHEVPVADFWQGKFYADFLHSLTAFSDLIEDASDALYVLTVSFR</sequence>
<dbReference type="InterPro" id="IPR002727">
    <property type="entry name" value="DUF47"/>
</dbReference>
<dbReference type="Pfam" id="PF01865">
    <property type="entry name" value="PhoU_div"/>
    <property type="match status" value="1"/>
</dbReference>
<dbReference type="PANTHER" id="PTHR36536:SF3">
    <property type="entry name" value="UPF0111 PROTEIN HI_1603"/>
    <property type="match status" value="1"/>
</dbReference>
<dbReference type="InterPro" id="IPR038078">
    <property type="entry name" value="PhoU-like_sf"/>
</dbReference>
<proteinExistence type="inferred from homology"/>
<comment type="caution">
    <text evidence="2">The sequence shown here is derived from an EMBL/GenBank/DDBJ whole genome shotgun (WGS) entry which is preliminary data.</text>
</comment>
<reference evidence="2" key="1">
    <citation type="journal article" date="2020" name="mSystems">
        <title>Genome- and Community-Level Interaction Insights into Carbon Utilization and Element Cycling Functions of Hydrothermarchaeota in Hydrothermal Sediment.</title>
        <authorList>
            <person name="Zhou Z."/>
            <person name="Liu Y."/>
            <person name="Xu W."/>
            <person name="Pan J."/>
            <person name="Luo Z.H."/>
            <person name="Li M."/>
        </authorList>
    </citation>
    <scope>NUCLEOTIDE SEQUENCE [LARGE SCALE GENOMIC DNA]</scope>
    <source>
        <strain evidence="2">SpSt-456</strain>
    </source>
</reference>
<gene>
    <name evidence="2" type="ORF">ENS06_01460</name>
</gene>
<protein>
    <submittedName>
        <fullName evidence="2">DUF47 family protein</fullName>
    </submittedName>
</protein>
<dbReference type="Gene3D" id="1.20.58.220">
    <property type="entry name" value="Phosphate transport system protein phou homolog 2, domain 2"/>
    <property type="match status" value="1"/>
</dbReference>
<evidence type="ECO:0000256" key="1">
    <source>
        <dbReference type="ARBA" id="ARBA00008591"/>
    </source>
</evidence>
<organism evidence="2">
    <name type="scientific">Desulfacinum infernum</name>
    <dbReference type="NCBI Taxonomy" id="35837"/>
    <lineage>
        <taxon>Bacteria</taxon>
        <taxon>Pseudomonadati</taxon>
        <taxon>Thermodesulfobacteriota</taxon>
        <taxon>Syntrophobacteria</taxon>
        <taxon>Syntrophobacterales</taxon>
        <taxon>Syntrophobacteraceae</taxon>
        <taxon>Desulfacinum</taxon>
    </lineage>
</organism>
<evidence type="ECO:0000313" key="2">
    <source>
        <dbReference type="EMBL" id="HFK95974.1"/>
    </source>
</evidence>
<dbReference type="InterPro" id="IPR018445">
    <property type="entry name" value="Put_Phosphate_transp_reg"/>
</dbReference>
<dbReference type="EMBL" id="DSTK01000006">
    <property type="protein sequence ID" value="HFK95974.1"/>
    <property type="molecule type" value="Genomic_DNA"/>
</dbReference>
<dbReference type="PANTHER" id="PTHR36536">
    <property type="entry name" value="UPF0111 PROTEIN HI_1603"/>
    <property type="match status" value="1"/>
</dbReference>
<accession>A0A832A3B8</accession>
<dbReference type="AlphaFoldDB" id="A0A832A3B8"/>
<comment type="similarity">
    <text evidence="1">Belongs to the UPF0111 family.</text>
</comment>